<evidence type="ECO:0000313" key="2">
    <source>
        <dbReference type="EMBL" id="KNZ46197.1"/>
    </source>
</evidence>
<dbReference type="EMBL" id="LAVV01012916">
    <property type="protein sequence ID" value="KNZ46197.1"/>
    <property type="molecule type" value="Genomic_DNA"/>
</dbReference>
<proteinExistence type="predicted"/>
<gene>
    <name evidence="2" type="ORF">VP01_747g3</name>
</gene>
<dbReference type="VEuPathDB" id="FungiDB:VP01_747g3"/>
<accession>A0A0L6UD81</accession>
<keyword evidence="1" id="KW-0812">Transmembrane</keyword>
<evidence type="ECO:0000256" key="1">
    <source>
        <dbReference type="SAM" id="Phobius"/>
    </source>
</evidence>
<dbReference type="AlphaFoldDB" id="A0A0L6UD81"/>
<feature type="transmembrane region" description="Helical" evidence="1">
    <location>
        <begin position="141"/>
        <end position="161"/>
    </location>
</feature>
<reference evidence="2 3" key="1">
    <citation type="submission" date="2015-08" db="EMBL/GenBank/DDBJ databases">
        <title>Next Generation Sequencing and Analysis of the Genome of Puccinia sorghi L Schw, the Causal Agent of Maize Common Rust.</title>
        <authorList>
            <person name="Rochi L."/>
            <person name="Burguener G."/>
            <person name="Darino M."/>
            <person name="Turjanski A."/>
            <person name="Kreff E."/>
            <person name="Dieguez M.J."/>
            <person name="Sacco F."/>
        </authorList>
    </citation>
    <scope>NUCLEOTIDE SEQUENCE [LARGE SCALE GENOMIC DNA]</scope>
    <source>
        <strain evidence="2 3">RO10H11247</strain>
    </source>
</reference>
<keyword evidence="1" id="KW-1133">Transmembrane helix</keyword>
<name>A0A0L6UD81_9BASI</name>
<keyword evidence="3" id="KW-1185">Reference proteome</keyword>
<sequence length="336" mass="39559">MHCFAIRKKTFRKPGVVPKIYIFFFGKINLTIEFLNLNKFDPQPPFAYFKLVLQPIWTSYATSCGLQIQSGWAACRTPKYYYLPIHQLFRQTFNRWEDARTKNQFKRGYKNRKETMECKSFSLGLHGMLTQICRSSKKCCWAWFPAVLAASSLHCGVPFVLQFQKHMVERRKCDHSQAMIFTIWTNNNYMDREVSLNWEWNTGSVKANHMEEVLRKCYHGQASIFTIWMNNNYIDMEVSIDWEWDAGCTGKPCVSTTDGHMLGPVIMVSEDEKEKKEQIGTRGRDPEDWMRRIMVECSGSKESQDYCDVCAFGMFRHMLIHTEMTLCHEEYDIIFC</sequence>
<protein>
    <submittedName>
        <fullName evidence="2">Uncharacterized protein</fullName>
    </submittedName>
</protein>
<keyword evidence="1" id="KW-0472">Membrane</keyword>
<dbReference type="Proteomes" id="UP000037035">
    <property type="component" value="Unassembled WGS sequence"/>
</dbReference>
<comment type="caution">
    <text evidence="2">The sequence shown here is derived from an EMBL/GenBank/DDBJ whole genome shotgun (WGS) entry which is preliminary data.</text>
</comment>
<evidence type="ECO:0000313" key="3">
    <source>
        <dbReference type="Proteomes" id="UP000037035"/>
    </source>
</evidence>
<organism evidence="2 3">
    <name type="scientific">Puccinia sorghi</name>
    <dbReference type="NCBI Taxonomy" id="27349"/>
    <lineage>
        <taxon>Eukaryota</taxon>
        <taxon>Fungi</taxon>
        <taxon>Dikarya</taxon>
        <taxon>Basidiomycota</taxon>
        <taxon>Pucciniomycotina</taxon>
        <taxon>Pucciniomycetes</taxon>
        <taxon>Pucciniales</taxon>
        <taxon>Pucciniaceae</taxon>
        <taxon>Puccinia</taxon>
    </lineage>
</organism>